<feature type="compositionally biased region" description="Pro residues" evidence="1">
    <location>
        <begin position="61"/>
        <end position="83"/>
    </location>
</feature>
<proteinExistence type="predicted"/>
<name>A0A200RD79_MACCD</name>
<reference evidence="2 3" key="1">
    <citation type="journal article" date="2017" name="Mol. Plant">
        <title>The Genome of Medicinal Plant Macleaya cordata Provides New Insights into Benzylisoquinoline Alkaloids Metabolism.</title>
        <authorList>
            <person name="Liu X."/>
            <person name="Liu Y."/>
            <person name="Huang P."/>
            <person name="Ma Y."/>
            <person name="Qing Z."/>
            <person name="Tang Q."/>
            <person name="Cao H."/>
            <person name="Cheng P."/>
            <person name="Zheng Y."/>
            <person name="Yuan Z."/>
            <person name="Zhou Y."/>
            <person name="Liu J."/>
            <person name="Tang Z."/>
            <person name="Zhuo Y."/>
            <person name="Zhang Y."/>
            <person name="Yu L."/>
            <person name="Huang J."/>
            <person name="Yang P."/>
            <person name="Peng Q."/>
            <person name="Zhang J."/>
            <person name="Jiang W."/>
            <person name="Zhang Z."/>
            <person name="Lin K."/>
            <person name="Ro D.K."/>
            <person name="Chen X."/>
            <person name="Xiong X."/>
            <person name="Shang Y."/>
            <person name="Huang S."/>
            <person name="Zeng J."/>
        </authorList>
    </citation>
    <scope>NUCLEOTIDE SEQUENCE [LARGE SCALE GENOMIC DNA]</scope>
    <source>
        <strain evidence="3">cv. BLH2017</strain>
        <tissue evidence="2">Root</tissue>
    </source>
</reference>
<keyword evidence="3" id="KW-1185">Reference proteome</keyword>
<sequence>MGNQINSSVIRSEKLMGNLKLNFSYKLCDKITALMGPPKRDEPVMAFPTPVGTSVSYPPSVGFPPPRATGPYPPHNGPYPPHNGPHQGF</sequence>
<dbReference type="EMBL" id="MVGT01000059">
    <property type="protein sequence ID" value="OVA20675.1"/>
    <property type="molecule type" value="Genomic_DNA"/>
</dbReference>
<dbReference type="AlphaFoldDB" id="A0A200RD79"/>
<feature type="region of interest" description="Disordered" evidence="1">
    <location>
        <begin position="56"/>
        <end position="89"/>
    </location>
</feature>
<organism evidence="2 3">
    <name type="scientific">Macleaya cordata</name>
    <name type="common">Five-seeded plume-poppy</name>
    <name type="synonym">Bocconia cordata</name>
    <dbReference type="NCBI Taxonomy" id="56857"/>
    <lineage>
        <taxon>Eukaryota</taxon>
        <taxon>Viridiplantae</taxon>
        <taxon>Streptophyta</taxon>
        <taxon>Embryophyta</taxon>
        <taxon>Tracheophyta</taxon>
        <taxon>Spermatophyta</taxon>
        <taxon>Magnoliopsida</taxon>
        <taxon>Ranunculales</taxon>
        <taxon>Papaveraceae</taxon>
        <taxon>Papaveroideae</taxon>
        <taxon>Macleaya</taxon>
    </lineage>
</organism>
<protein>
    <submittedName>
        <fullName evidence="2">Uncharacterized protein</fullName>
    </submittedName>
</protein>
<dbReference type="InParanoid" id="A0A200RD79"/>
<accession>A0A200RD79</accession>
<evidence type="ECO:0000256" key="1">
    <source>
        <dbReference type="SAM" id="MobiDB-lite"/>
    </source>
</evidence>
<dbReference type="Proteomes" id="UP000195402">
    <property type="component" value="Unassembled WGS sequence"/>
</dbReference>
<comment type="caution">
    <text evidence="2">The sequence shown here is derived from an EMBL/GenBank/DDBJ whole genome shotgun (WGS) entry which is preliminary data.</text>
</comment>
<evidence type="ECO:0000313" key="3">
    <source>
        <dbReference type="Proteomes" id="UP000195402"/>
    </source>
</evidence>
<gene>
    <name evidence="2" type="ORF">BVC80_881g24</name>
</gene>
<evidence type="ECO:0000313" key="2">
    <source>
        <dbReference type="EMBL" id="OVA20675.1"/>
    </source>
</evidence>